<organism evidence="6 7">
    <name type="scientific">Dactylosporangium maewongense</name>
    <dbReference type="NCBI Taxonomy" id="634393"/>
    <lineage>
        <taxon>Bacteria</taxon>
        <taxon>Bacillati</taxon>
        <taxon>Actinomycetota</taxon>
        <taxon>Actinomycetes</taxon>
        <taxon>Micromonosporales</taxon>
        <taxon>Micromonosporaceae</taxon>
        <taxon>Dactylosporangium</taxon>
    </lineage>
</organism>
<evidence type="ECO:0000256" key="4">
    <source>
        <dbReference type="ARBA" id="ARBA00022833"/>
    </source>
</evidence>
<evidence type="ECO:0000259" key="5">
    <source>
        <dbReference type="Pfam" id="PF24827"/>
    </source>
</evidence>
<dbReference type="InterPro" id="IPR043795">
    <property type="entry name" value="N-alpha-Ac-DABA-like"/>
</dbReference>
<protein>
    <submittedName>
        <fullName evidence="6">N(2)-acetyl-L-2,4-diaminobutanoate deacetylase DoeB</fullName>
    </submittedName>
</protein>
<gene>
    <name evidence="6" type="primary">doeB</name>
    <name evidence="6" type="ORF">GCM10009827_057180</name>
</gene>
<proteinExistence type="predicted"/>
<dbReference type="InterPro" id="IPR055438">
    <property type="entry name" value="AstE_AspA_cat"/>
</dbReference>
<reference evidence="7" key="1">
    <citation type="journal article" date="2019" name="Int. J. Syst. Evol. Microbiol.">
        <title>The Global Catalogue of Microorganisms (GCM) 10K type strain sequencing project: providing services to taxonomists for standard genome sequencing and annotation.</title>
        <authorList>
            <consortium name="The Broad Institute Genomics Platform"/>
            <consortium name="The Broad Institute Genome Sequencing Center for Infectious Disease"/>
            <person name="Wu L."/>
            <person name="Ma J."/>
        </authorList>
    </citation>
    <scope>NUCLEOTIDE SEQUENCE [LARGE SCALE GENOMIC DNA]</scope>
    <source>
        <strain evidence="7">JCM 15933</strain>
    </source>
</reference>
<name>A0ABP4LUS4_9ACTN</name>
<dbReference type="InterPro" id="IPR053138">
    <property type="entry name" value="N-alpha-Ac-DABA_deacetylase"/>
</dbReference>
<evidence type="ECO:0000256" key="1">
    <source>
        <dbReference type="ARBA" id="ARBA00001947"/>
    </source>
</evidence>
<comment type="caution">
    <text evidence="6">The sequence shown here is derived from an EMBL/GenBank/DDBJ whole genome shotgun (WGS) entry which is preliminary data.</text>
</comment>
<accession>A0ABP4LUS4</accession>
<dbReference type="SUPFAM" id="SSF53187">
    <property type="entry name" value="Zn-dependent exopeptidases"/>
    <property type="match status" value="1"/>
</dbReference>
<evidence type="ECO:0000256" key="2">
    <source>
        <dbReference type="ARBA" id="ARBA00022723"/>
    </source>
</evidence>
<dbReference type="EMBL" id="BAAAQD010000012">
    <property type="protein sequence ID" value="GAA1531960.1"/>
    <property type="molecule type" value="Genomic_DNA"/>
</dbReference>
<dbReference type="Gene3D" id="3.40.630.10">
    <property type="entry name" value="Zn peptidases"/>
    <property type="match status" value="1"/>
</dbReference>
<dbReference type="Pfam" id="PF24827">
    <property type="entry name" value="AstE_AspA_cat"/>
    <property type="match status" value="1"/>
</dbReference>
<keyword evidence="4" id="KW-0862">Zinc</keyword>
<dbReference type="PANTHER" id="PTHR37326:SF1">
    <property type="entry name" value="BLL3975 PROTEIN"/>
    <property type="match status" value="1"/>
</dbReference>
<comment type="cofactor">
    <cofactor evidence="1">
        <name>Zn(2+)</name>
        <dbReference type="ChEBI" id="CHEBI:29105"/>
    </cofactor>
</comment>
<keyword evidence="7" id="KW-1185">Reference proteome</keyword>
<evidence type="ECO:0000256" key="3">
    <source>
        <dbReference type="ARBA" id="ARBA00022801"/>
    </source>
</evidence>
<dbReference type="PANTHER" id="PTHR37326">
    <property type="entry name" value="BLL3975 PROTEIN"/>
    <property type="match status" value="1"/>
</dbReference>
<keyword evidence="2" id="KW-0479">Metal-binding</keyword>
<feature type="domain" description="Succinylglutamate desuccinylase/Aspartoacylase catalytic" evidence="5">
    <location>
        <begin position="23"/>
        <end position="202"/>
    </location>
</feature>
<evidence type="ECO:0000313" key="6">
    <source>
        <dbReference type="EMBL" id="GAA1531960.1"/>
    </source>
</evidence>
<dbReference type="Proteomes" id="UP001501470">
    <property type="component" value="Unassembled WGS sequence"/>
</dbReference>
<dbReference type="PIRSF" id="PIRSF039012">
    <property type="entry name" value="ASP"/>
    <property type="match status" value="1"/>
</dbReference>
<evidence type="ECO:0000313" key="7">
    <source>
        <dbReference type="Proteomes" id="UP001501470"/>
    </source>
</evidence>
<keyword evidence="3" id="KW-0378">Hydrolase</keyword>
<dbReference type="RefSeq" id="WP_344505310.1">
    <property type="nucleotide sequence ID" value="NZ_BAAAQD010000012.1"/>
</dbReference>
<sequence>MTTHRIDVGEATVVIRELAGSAAGPTVALLGGVHGDELEGIAAVRAIVAHLSADPPQWSGRILAVAVANPPAHEAGTRTSPVDDGNLARAFPGRADGTVTERIADALAQRVIRNSDLLIDLHSAGLNYAMPFFAGFSDPTGRPAAHAFGAPLLWAHDRLNPGRSLTTASSYGVPSIYVEGGGGGSLRRSELLGYRDGVLRVLGRLGMLADADVPAGSGPQRILRGGDGDVDSSVSASVSGWCVTAVRAGDQVRCGDLVAEILDGDGLPAEEISAPHDGTVMMLRRRAEVEPGIGIVMLGPVAEEVSWQ</sequence>
<dbReference type="CDD" id="cd06230">
    <property type="entry name" value="M14_ASTE_ASPA_like"/>
    <property type="match status" value="1"/>
</dbReference>